<comment type="caution">
    <text evidence="3">The sequence shown here is derived from an EMBL/GenBank/DDBJ whole genome shotgun (WGS) entry which is preliminary data.</text>
</comment>
<evidence type="ECO:0000259" key="2">
    <source>
        <dbReference type="Pfam" id="PF25080"/>
    </source>
</evidence>
<organism evidence="3 4">
    <name type="scientific">Penicillium frequentans</name>
    <dbReference type="NCBI Taxonomy" id="3151616"/>
    <lineage>
        <taxon>Eukaryota</taxon>
        <taxon>Fungi</taxon>
        <taxon>Dikarya</taxon>
        <taxon>Ascomycota</taxon>
        <taxon>Pezizomycotina</taxon>
        <taxon>Eurotiomycetes</taxon>
        <taxon>Eurotiomycetidae</taxon>
        <taxon>Eurotiales</taxon>
        <taxon>Aspergillaceae</taxon>
        <taxon>Penicillium</taxon>
    </lineage>
</organism>
<name>A0AAD6CQI0_9EURO</name>
<dbReference type="EMBL" id="JAQIZZ010000007">
    <property type="protein sequence ID" value="KAJ5533187.1"/>
    <property type="molecule type" value="Genomic_DNA"/>
</dbReference>
<feature type="region of interest" description="Disordered" evidence="1">
    <location>
        <begin position="140"/>
        <end position="198"/>
    </location>
</feature>
<feature type="compositionally biased region" description="Basic and acidic residues" evidence="1">
    <location>
        <begin position="140"/>
        <end position="151"/>
    </location>
</feature>
<gene>
    <name evidence="3" type="ORF">N7494_009739</name>
</gene>
<dbReference type="AlphaFoldDB" id="A0AAD6CQI0"/>
<feature type="compositionally biased region" description="Polar residues" evidence="1">
    <location>
        <begin position="300"/>
        <end position="333"/>
    </location>
</feature>
<reference evidence="3 4" key="1">
    <citation type="journal article" date="2023" name="IMA Fungus">
        <title>Comparative genomic study of the Penicillium genus elucidates a diverse pangenome and 15 lateral gene transfer events.</title>
        <authorList>
            <person name="Petersen C."/>
            <person name="Sorensen T."/>
            <person name="Nielsen M.R."/>
            <person name="Sondergaard T.E."/>
            <person name="Sorensen J.L."/>
            <person name="Fitzpatrick D.A."/>
            <person name="Frisvad J.C."/>
            <person name="Nielsen K.L."/>
        </authorList>
    </citation>
    <scope>NUCLEOTIDE SEQUENCE [LARGE SCALE GENOMIC DNA]</scope>
    <source>
        <strain evidence="3 4">IBT 35679</strain>
    </source>
</reference>
<evidence type="ECO:0000313" key="4">
    <source>
        <dbReference type="Proteomes" id="UP001220324"/>
    </source>
</evidence>
<feature type="compositionally biased region" description="Basic and acidic residues" evidence="1">
    <location>
        <begin position="171"/>
        <end position="187"/>
    </location>
</feature>
<dbReference type="InterPro" id="IPR056929">
    <property type="entry name" value="Znf_RING-like"/>
</dbReference>
<proteinExistence type="predicted"/>
<feature type="domain" description="RING zinc finger-like" evidence="2">
    <location>
        <begin position="363"/>
        <end position="430"/>
    </location>
</feature>
<dbReference type="Pfam" id="PF25080">
    <property type="entry name" value="zf_RING-like"/>
    <property type="match status" value="1"/>
</dbReference>
<feature type="region of interest" description="Disordered" evidence="1">
    <location>
        <begin position="231"/>
        <end position="336"/>
    </location>
</feature>
<dbReference type="Proteomes" id="UP001220324">
    <property type="component" value="Unassembled WGS sequence"/>
</dbReference>
<sequence>MPPRSSLTSSFSVTDANNEVVCPLKNNDGSNCRKRCLGEKRYRSMQEHIRRAHPNHYIPKLPATEESFLLMVNTPPEQRAHLSPPDPAPPRRRHDVADRDIYVADASSPATPRALDEPHPAAATAAVALAQLHHHRLASDWDTDMRKDKLSRPRKSSISQSARKPKHDRQKSKEFGRRPSLGDRKALSAEPQTAAWAQGKRWEDLIEAATSATEADDERYSEAGRSPTIAPLLANVTSAPSGPKNRSSLPPAFQTGGLPPLGSHRAFPPPYAASPLHKSLTPPPFEGRGRDSDLEPFPSIESSLDSMSTASGKNFASSSSGMAHSVNSDTSPVLNLIPPISQRQHHRFSNPTPASFRNKDIQIYCAQCKRPWALNECFACTECICGVCRECVGMFVASPPTSFRSPGNGHMNNLPPAPTSYPSVRGCPRCRTVGGRWRAFQLDFK</sequence>
<keyword evidence="4" id="KW-1185">Reference proteome</keyword>
<feature type="compositionally biased region" description="Polar residues" evidence="1">
    <location>
        <begin position="235"/>
        <end position="248"/>
    </location>
</feature>
<protein>
    <recommendedName>
        <fullName evidence="2">RING zinc finger-like domain-containing protein</fullName>
    </recommendedName>
</protein>
<evidence type="ECO:0000313" key="3">
    <source>
        <dbReference type="EMBL" id="KAJ5533187.1"/>
    </source>
</evidence>
<evidence type="ECO:0000256" key="1">
    <source>
        <dbReference type="SAM" id="MobiDB-lite"/>
    </source>
</evidence>
<accession>A0AAD6CQI0</accession>